<evidence type="ECO:0000259" key="1">
    <source>
        <dbReference type="Pfam" id="PF06985"/>
    </source>
</evidence>
<sequence length="349" mass="39461">LMNDWIQTCIKTHPHCRSDEHSQLPKRVLDVGTSQDFSVRLHLSSGEQVKYAALSHRWGKENLLKTTKNTLEARKQSIDWSDLSKTFQDAITLSRLLNLRYLWIDSLCIVQDDLADWEVESSKMASIYQNSYVTISANNSFGALLGERAKRKNHSGQLDVPVPGGTLVSINARAPIDHNKFFAGSLEGAMAGFDYDYPLSTRAWCFQERLLATRVLHFTDEEIVFECKTSCECECGSISHRQYSTPLKSLYNGIIQDIFAPTSFAPNEWEGWKMIVSPYIRKDLTDPRDVLPALAGVASRVQCDKLGRYFVGLWESQLAEGLFWYTEFVNSRQPVIESAPSFSWAALAG</sequence>
<protein>
    <submittedName>
        <fullName evidence="2">HET-domain-containing protein</fullName>
    </submittedName>
</protein>
<dbReference type="Pfam" id="PF06985">
    <property type="entry name" value="HET"/>
    <property type="match status" value="1"/>
</dbReference>
<dbReference type="Proteomes" id="UP000250140">
    <property type="component" value="Unassembled WGS sequence"/>
</dbReference>
<accession>A0A8E2F410</accession>
<organism evidence="2 3">
    <name type="scientific">Glonium stellatum</name>
    <dbReference type="NCBI Taxonomy" id="574774"/>
    <lineage>
        <taxon>Eukaryota</taxon>
        <taxon>Fungi</taxon>
        <taxon>Dikarya</taxon>
        <taxon>Ascomycota</taxon>
        <taxon>Pezizomycotina</taxon>
        <taxon>Dothideomycetes</taxon>
        <taxon>Pleosporomycetidae</taxon>
        <taxon>Gloniales</taxon>
        <taxon>Gloniaceae</taxon>
        <taxon>Glonium</taxon>
    </lineage>
</organism>
<reference evidence="2 3" key="1">
    <citation type="journal article" date="2016" name="Nat. Commun.">
        <title>Ectomycorrhizal ecology is imprinted in the genome of the dominant symbiotic fungus Cenococcum geophilum.</title>
        <authorList>
            <consortium name="DOE Joint Genome Institute"/>
            <person name="Peter M."/>
            <person name="Kohler A."/>
            <person name="Ohm R.A."/>
            <person name="Kuo A."/>
            <person name="Krutzmann J."/>
            <person name="Morin E."/>
            <person name="Arend M."/>
            <person name="Barry K.W."/>
            <person name="Binder M."/>
            <person name="Choi C."/>
            <person name="Clum A."/>
            <person name="Copeland A."/>
            <person name="Grisel N."/>
            <person name="Haridas S."/>
            <person name="Kipfer T."/>
            <person name="LaButti K."/>
            <person name="Lindquist E."/>
            <person name="Lipzen A."/>
            <person name="Maire R."/>
            <person name="Meier B."/>
            <person name="Mihaltcheva S."/>
            <person name="Molinier V."/>
            <person name="Murat C."/>
            <person name="Poggeler S."/>
            <person name="Quandt C.A."/>
            <person name="Sperisen C."/>
            <person name="Tritt A."/>
            <person name="Tisserant E."/>
            <person name="Crous P.W."/>
            <person name="Henrissat B."/>
            <person name="Nehls U."/>
            <person name="Egli S."/>
            <person name="Spatafora J.W."/>
            <person name="Grigoriev I.V."/>
            <person name="Martin F.M."/>
        </authorList>
    </citation>
    <scope>NUCLEOTIDE SEQUENCE [LARGE SCALE GENOMIC DNA]</scope>
    <source>
        <strain evidence="2 3">CBS 207.34</strain>
    </source>
</reference>
<feature type="domain" description="Heterokaryon incompatibility" evidence="1">
    <location>
        <begin position="51"/>
        <end position="208"/>
    </location>
</feature>
<proteinExistence type="predicted"/>
<dbReference type="AlphaFoldDB" id="A0A8E2F410"/>
<feature type="non-terminal residue" evidence="2">
    <location>
        <position position="349"/>
    </location>
</feature>
<gene>
    <name evidence="2" type="ORF">AOQ84DRAFT_267696</name>
</gene>
<dbReference type="EMBL" id="KV749339">
    <property type="protein sequence ID" value="OCL09915.1"/>
    <property type="molecule type" value="Genomic_DNA"/>
</dbReference>
<dbReference type="PANTHER" id="PTHR33112">
    <property type="entry name" value="DOMAIN PROTEIN, PUTATIVE-RELATED"/>
    <property type="match status" value="1"/>
</dbReference>
<keyword evidence="3" id="KW-1185">Reference proteome</keyword>
<name>A0A8E2F410_9PEZI</name>
<evidence type="ECO:0000313" key="2">
    <source>
        <dbReference type="EMBL" id="OCL09915.1"/>
    </source>
</evidence>
<dbReference type="OrthoDB" id="5362512at2759"/>
<evidence type="ECO:0000313" key="3">
    <source>
        <dbReference type="Proteomes" id="UP000250140"/>
    </source>
</evidence>
<dbReference type="PANTHER" id="PTHR33112:SF13">
    <property type="entry name" value="HETEROKARYON INCOMPATIBILITY DOMAIN-CONTAINING PROTEIN"/>
    <property type="match status" value="1"/>
</dbReference>
<dbReference type="InterPro" id="IPR010730">
    <property type="entry name" value="HET"/>
</dbReference>
<feature type="non-terminal residue" evidence="2">
    <location>
        <position position="1"/>
    </location>
</feature>